<dbReference type="EMBL" id="JBHMEI010000078">
    <property type="protein sequence ID" value="MFB9208481.1"/>
    <property type="molecule type" value="Genomic_DNA"/>
</dbReference>
<evidence type="ECO:0000256" key="1">
    <source>
        <dbReference type="ARBA" id="ARBA00022450"/>
    </source>
</evidence>
<sequence>MGVTLLHRLIEQQADKSPTACAVTYLGADLTYAELDAWANRLAHRLRRHGVGPETSVAVIAERDVQTVVALLAVLKAGGAYVPIDPGNPARRFHYLMSDCGASVLVAPESLSGAVPQGGWTTVLSDLDQLQDEPATRPDSPVLPDNAAYVIYTSGSTGEPKGVTVTHRQITHTTLAQWELGRPEPACFLLLVSFSFDASAVGLYWTLTRGGQIVVPSAEEHRDPRALRDLIARHRVTHLDCTPSLYSLIHADDAAPLASLHCVIVGGEACPRSLVERHHALLPECLLVNNYGPTETTVWTTTSTLRPEGPEAVVPIGFPIAGAGMRLLDEDLDPVGDGEVGELFVGGAGVARGYRGRPALTGERFLPDPWAEAPGGRMYRTGDRVRRLPDGQLEFCGRVDHQVKVRGYRVELAEVEHALATHPAVLEAAADVRVLGESAGLVAWVAGEADPEDVRAHAAGLLPAHMVPGRVVVLDKLPRNVAGKIDRSQLADPRPEPGAGREMTALETEVAQLVTEILGVGRFGVTQSYFDLGANSLHLARLALGLWSRFGVSVSIHHLFEVPHVAGTAQMIEAARRSEAPADEPGDLGEVLAETTLDESITVTPGLPEAAWDVPRHVLLTGATGYLGAFLLKELVERTDATVWCLVRASSSTEGKNRLREVMRRYLIWDDRYDDRIEALAGDLAEPLLGLGEEGFVRLAGVIDSIYHCGALVNFVYPYSALKPANVDSVADVLRLAVTERLKAVHYISSIDVFLHTGRDRPYLENEPLVPLEAPEAYARSKWAGDHLVRIARERGVPAAIYRPGMMMSHSGTGATQTSDYLLLQIKGLLEFGVVPDMDYLFDAIPIDYAARAVAHISLRRDAVGRNFHLWNLNPVPLTEVYGWVRSFGYEFETVPLETAVQHLVTLGPDNPLFPLLPLLFQERVRSVLPAFTPEVLGRTDLRAECANTLAALEGSGIACPPMTPDLAHKCFSYMVDVGFMPDPAEQRARLAGPRSPR</sequence>
<accession>A0ABV5IVE9</accession>
<dbReference type="RefSeq" id="WP_189647539.1">
    <property type="nucleotide sequence ID" value="NZ_BMRC01000005.1"/>
</dbReference>
<dbReference type="Gene3D" id="3.40.50.980">
    <property type="match status" value="2"/>
</dbReference>
<feature type="domain" description="Carrier" evidence="3">
    <location>
        <begin position="501"/>
        <end position="576"/>
    </location>
</feature>
<dbReference type="SUPFAM" id="SSF47336">
    <property type="entry name" value="ACP-like"/>
    <property type="match status" value="1"/>
</dbReference>
<proteinExistence type="predicted"/>
<name>A0ABV5IVE9_9ACTN</name>
<dbReference type="NCBIfam" id="TIGR01733">
    <property type="entry name" value="AA-adenyl-dom"/>
    <property type="match status" value="1"/>
</dbReference>
<dbReference type="Gene3D" id="3.40.50.720">
    <property type="entry name" value="NAD(P)-binding Rossmann-like Domain"/>
    <property type="match status" value="1"/>
</dbReference>
<dbReference type="InterPro" id="IPR010071">
    <property type="entry name" value="AA_adenyl_dom"/>
</dbReference>
<dbReference type="InterPro" id="IPR010080">
    <property type="entry name" value="Thioester_reductase-like_dom"/>
</dbReference>
<comment type="caution">
    <text evidence="4">The sequence shown here is derived from an EMBL/GenBank/DDBJ whole genome shotgun (WGS) entry which is preliminary data.</text>
</comment>
<dbReference type="SUPFAM" id="SSF56801">
    <property type="entry name" value="Acetyl-CoA synthetase-like"/>
    <property type="match status" value="1"/>
</dbReference>
<dbReference type="InterPro" id="IPR020845">
    <property type="entry name" value="AMP-binding_CS"/>
</dbReference>
<evidence type="ECO:0000259" key="3">
    <source>
        <dbReference type="PROSITE" id="PS50075"/>
    </source>
</evidence>
<dbReference type="Pfam" id="PF13193">
    <property type="entry name" value="AMP-binding_C"/>
    <property type="match status" value="1"/>
</dbReference>
<keyword evidence="2" id="KW-0597">Phosphoprotein</keyword>
<dbReference type="InterPro" id="IPR036736">
    <property type="entry name" value="ACP-like_sf"/>
</dbReference>
<dbReference type="SUPFAM" id="SSF51735">
    <property type="entry name" value="NAD(P)-binding Rossmann-fold domains"/>
    <property type="match status" value="1"/>
</dbReference>
<dbReference type="InterPro" id="IPR036291">
    <property type="entry name" value="NAD(P)-bd_dom_sf"/>
</dbReference>
<dbReference type="Gene3D" id="2.30.38.10">
    <property type="entry name" value="Luciferase, Domain 3"/>
    <property type="match status" value="1"/>
</dbReference>
<organism evidence="4 5">
    <name type="scientific">Nonomuraea spiralis</name>
    <dbReference type="NCBI Taxonomy" id="46182"/>
    <lineage>
        <taxon>Bacteria</taxon>
        <taxon>Bacillati</taxon>
        <taxon>Actinomycetota</taxon>
        <taxon>Actinomycetes</taxon>
        <taxon>Streptosporangiales</taxon>
        <taxon>Streptosporangiaceae</taxon>
        <taxon>Nonomuraea</taxon>
    </lineage>
</organism>
<gene>
    <name evidence="4" type="ORF">ACFFV7_45380</name>
</gene>
<dbReference type="CDD" id="cd05235">
    <property type="entry name" value="SDR_e1"/>
    <property type="match status" value="1"/>
</dbReference>
<dbReference type="Pfam" id="PF07993">
    <property type="entry name" value="NAD_binding_4"/>
    <property type="match status" value="1"/>
</dbReference>
<protein>
    <submittedName>
        <fullName evidence="4">Amino acid adenylation domain-containing protein</fullName>
    </submittedName>
</protein>
<reference evidence="4 5" key="1">
    <citation type="submission" date="2024-09" db="EMBL/GenBank/DDBJ databases">
        <authorList>
            <person name="Sun Q."/>
            <person name="Mori K."/>
        </authorList>
    </citation>
    <scope>NUCLEOTIDE SEQUENCE [LARGE SCALE GENOMIC DNA]</scope>
    <source>
        <strain evidence="4 5">CCM 3426</strain>
    </source>
</reference>
<dbReference type="InterPro" id="IPR009081">
    <property type="entry name" value="PP-bd_ACP"/>
</dbReference>
<dbReference type="PROSITE" id="PS00455">
    <property type="entry name" value="AMP_BINDING"/>
    <property type="match status" value="1"/>
</dbReference>
<dbReference type="InterPro" id="IPR000873">
    <property type="entry name" value="AMP-dep_synth/lig_dom"/>
</dbReference>
<dbReference type="Gene3D" id="3.30.300.30">
    <property type="match status" value="1"/>
</dbReference>
<keyword evidence="5" id="KW-1185">Reference proteome</keyword>
<dbReference type="Gene3D" id="1.10.1200.10">
    <property type="entry name" value="ACP-like"/>
    <property type="match status" value="1"/>
</dbReference>
<dbReference type="CDD" id="cd05930">
    <property type="entry name" value="A_NRPS"/>
    <property type="match status" value="1"/>
</dbReference>
<dbReference type="NCBIfam" id="TIGR01746">
    <property type="entry name" value="Thioester-redct"/>
    <property type="match status" value="1"/>
</dbReference>
<evidence type="ECO:0000313" key="5">
    <source>
        <dbReference type="Proteomes" id="UP001589647"/>
    </source>
</evidence>
<dbReference type="Pfam" id="PF00501">
    <property type="entry name" value="AMP-binding"/>
    <property type="match status" value="1"/>
</dbReference>
<dbReference type="InterPro" id="IPR045851">
    <property type="entry name" value="AMP-bd_C_sf"/>
</dbReference>
<dbReference type="InterPro" id="IPR013120">
    <property type="entry name" value="FAR_NAD-bd"/>
</dbReference>
<dbReference type="Proteomes" id="UP001589647">
    <property type="component" value="Unassembled WGS sequence"/>
</dbReference>
<keyword evidence="1" id="KW-0596">Phosphopantetheine</keyword>
<dbReference type="PANTHER" id="PTHR44845:SF6">
    <property type="entry name" value="BETA-ALANINE-ACTIVATING ENZYME"/>
    <property type="match status" value="1"/>
</dbReference>
<dbReference type="PANTHER" id="PTHR44845">
    <property type="entry name" value="CARRIER DOMAIN-CONTAINING PROTEIN"/>
    <property type="match status" value="1"/>
</dbReference>
<evidence type="ECO:0000313" key="4">
    <source>
        <dbReference type="EMBL" id="MFB9208481.1"/>
    </source>
</evidence>
<dbReference type="PROSITE" id="PS50075">
    <property type="entry name" value="CARRIER"/>
    <property type="match status" value="1"/>
</dbReference>
<dbReference type="Pfam" id="PF00550">
    <property type="entry name" value="PP-binding"/>
    <property type="match status" value="1"/>
</dbReference>
<evidence type="ECO:0000256" key="2">
    <source>
        <dbReference type="ARBA" id="ARBA00022553"/>
    </source>
</evidence>
<dbReference type="InterPro" id="IPR025110">
    <property type="entry name" value="AMP-bd_C"/>
</dbReference>